<comment type="caution">
    <text evidence="2">The sequence shown here is derived from an EMBL/GenBank/DDBJ whole genome shotgun (WGS) entry which is preliminary data.</text>
</comment>
<accession>A0AAV4DUK6</accession>
<dbReference type="EMBL" id="BLXT01008368">
    <property type="protein sequence ID" value="GFO47987.1"/>
    <property type="molecule type" value="Genomic_DNA"/>
</dbReference>
<evidence type="ECO:0000313" key="2">
    <source>
        <dbReference type="EMBL" id="GFO47987.1"/>
    </source>
</evidence>
<feature type="region of interest" description="Disordered" evidence="1">
    <location>
        <begin position="64"/>
        <end position="85"/>
    </location>
</feature>
<proteinExistence type="predicted"/>
<gene>
    <name evidence="2" type="ORF">PoB_007449200</name>
</gene>
<evidence type="ECO:0000256" key="1">
    <source>
        <dbReference type="SAM" id="MobiDB-lite"/>
    </source>
</evidence>
<organism evidence="2 3">
    <name type="scientific">Plakobranchus ocellatus</name>
    <dbReference type="NCBI Taxonomy" id="259542"/>
    <lineage>
        <taxon>Eukaryota</taxon>
        <taxon>Metazoa</taxon>
        <taxon>Spiralia</taxon>
        <taxon>Lophotrochozoa</taxon>
        <taxon>Mollusca</taxon>
        <taxon>Gastropoda</taxon>
        <taxon>Heterobranchia</taxon>
        <taxon>Euthyneura</taxon>
        <taxon>Panpulmonata</taxon>
        <taxon>Sacoglossa</taxon>
        <taxon>Placobranchoidea</taxon>
        <taxon>Plakobranchidae</taxon>
        <taxon>Plakobranchus</taxon>
    </lineage>
</organism>
<sequence length="85" mass="9654">MLISIEGSRLTYRESGPPMMMMLMRRNHSSKSATSSWAQDVFEDWRMAGGREGVRNLKRCKCPGANISSTMRDQRGQKDQLSSAR</sequence>
<dbReference type="Proteomes" id="UP000735302">
    <property type="component" value="Unassembled WGS sequence"/>
</dbReference>
<protein>
    <submittedName>
        <fullName evidence="2">Uncharacterized protein</fullName>
    </submittedName>
</protein>
<keyword evidence="3" id="KW-1185">Reference proteome</keyword>
<name>A0AAV4DUK6_9GAST</name>
<dbReference type="AlphaFoldDB" id="A0AAV4DUK6"/>
<reference evidence="2 3" key="1">
    <citation type="journal article" date="2021" name="Elife">
        <title>Chloroplast acquisition without the gene transfer in kleptoplastic sea slugs, Plakobranchus ocellatus.</title>
        <authorList>
            <person name="Maeda T."/>
            <person name="Takahashi S."/>
            <person name="Yoshida T."/>
            <person name="Shimamura S."/>
            <person name="Takaki Y."/>
            <person name="Nagai Y."/>
            <person name="Toyoda A."/>
            <person name="Suzuki Y."/>
            <person name="Arimoto A."/>
            <person name="Ishii H."/>
            <person name="Satoh N."/>
            <person name="Nishiyama T."/>
            <person name="Hasebe M."/>
            <person name="Maruyama T."/>
            <person name="Minagawa J."/>
            <person name="Obokata J."/>
            <person name="Shigenobu S."/>
        </authorList>
    </citation>
    <scope>NUCLEOTIDE SEQUENCE [LARGE SCALE GENOMIC DNA]</scope>
</reference>
<evidence type="ECO:0000313" key="3">
    <source>
        <dbReference type="Proteomes" id="UP000735302"/>
    </source>
</evidence>